<dbReference type="Pfam" id="PF07920">
    <property type="entry name" value="DUF1684"/>
    <property type="match status" value="1"/>
</dbReference>
<dbReference type="KEGG" id="fae:FAES_1378"/>
<dbReference type="PANTHER" id="PTHR41913">
    <property type="entry name" value="DUF1684 DOMAIN-CONTAINING PROTEIN"/>
    <property type="match status" value="1"/>
</dbReference>
<dbReference type="Proteomes" id="UP000011058">
    <property type="component" value="Chromosome"/>
</dbReference>
<organism evidence="1 2">
    <name type="scientific">Fibrella aestuarina BUZ 2</name>
    <dbReference type="NCBI Taxonomy" id="1166018"/>
    <lineage>
        <taxon>Bacteria</taxon>
        <taxon>Pseudomonadati</taxon>
        <taxon>Bacteroidota</taxon>
        <taxon>Cytophagia</taxon>
        <taxon>Cytophagales</taxon>
        <taxon>Spirosomataceae</taxon>
        <taxon>Fibrella</taxon>
    </lineage>
</organism>
<evidence type="ECO:0000313" key="1">
    <source>
        <dbReference type="EMBL" id="CCG99388.1"/>
    </source>
</evidence>
<gene>
    <name evidence="1" type="ORF">FAES_1378</name>
</gene>
<keyword evidence="2" id="KW-1185">Reference proteome</keyword>
<reference evidence="1 2" key="1">
    <citation type="journal article" date="2012" name="J. Bacteriol.">
        <title>Genome Sequence of Fibrella aestuarina BUZ 2T, a Filamentous Marine Bacterium.</title>
        <authorList>
            <person name="Filippini M."/>
            <person name="Qi W."/>
            <person name="Blom J."/>
            <person name="Goesmann A."/>
            <person name="Smits T.H."/>
            <person name="Bagheri H.C."/>
        </authorList>
    </citation>
    <scope>NUCLEOTIDE SEQUENCE [LARGE SCALE GENOMIC DNA]</scope>
    <source>
        <strain evidence="2">BUZ 2T</strain>
    </source>
</reference>
<dbReference type="RefSeq" id="WP_015330487.1">
    <property type="nucleotide sequence ID" value="NC_020054.1"/>
</dbReference>
<dbReference type="EMBL" id="HE796683">
    <property type="protein sequence ID" value="CCG99388.1"/>
    <property type="molecule type" value="Genomic_DNA"/>
</dbReference>
<proteinExistence type="predicted"/>
<sequence>MSITTWLKKPIVWIIALPILLGVGWLLLLPDQPGATDAVDPAAYRAEVLASRQKKDNFMRTSADSPIQDKGGFKGLSYFDPDASFRVLARLEPFPTGQTQKLVVRLTDGSEEVYEKYAHANFTLGGQSCRLLVLKFDGNLTVLFQDGTSGKDTYGGGRYIDIEPNTVADNQVVLDFNTAYNPYCAYNPDYACPLPPPENKLPVAVKAGERYVAHD</sequence>
<dbReference type="PATRIC" id="fig|1166018.3.peg.3109"/>
<dbReference type="PANTHER" id="PTHR41913:SF1">
    <property type="entry name" value="DUF1684 DOMAIN-CONTAINING PROTEIN"/>
    <property type="match status" value="1"/>
</dbReference>
<dbReference type="HOGENOM" id="CLU_090976_1_0_10"/>
<evidence type="ECO:0000313" key="2">
    <source>
        <dbReference type="Proteomes" id="UP000011058"/>
    </source>
</evidence>
<name>I0K5I5_9BACT</name>
<evidence type="ECO:0008006" key="3">
    <source>
        <dbReference type="Google" id="ProtNLM"/>
    </source>
</evidence>
<dbReference type="InterPro" id="IPR012467">
    <property type="entry name" value="DUF1684"/>
</dbReference>
<dbReference type="AlphaFoldDB" id="I0K5I5"/>
<dbReference type="STRING" id="1166018.FAES_1378"/>
<dbReference type="OrthoDB" id="5493262at2"/>
<dbReference type="eggNOG" id="COG3358">
    <property type="taxonomic scope" value="Bacteria"/>
</dbReference>
<accession>I0K5I5</accession>
<protein>
    <recommendedName>
        <fullName evidence="3">DUF1684 domain-containing protein</fullName>
    </recommendedName>
</protein>